<evidence type="ECO:0000256" key="1">
    <source>
        <dbReference type="ARBA" id="ARBA00022729"/>
    </source>
</evidence>
<evidence type="ECO:0000313" key="3">
    <source>
        <dbReference type="EMBL" id="SHF01171.1"/>
    </source>
</evidence>
<dbReference type="RefSeq" id="WP_082093723.1">
    <property type="nucleotide sequence ID" value="NZ_FQVC01000004.1"/>
</dbReference>
<dbReference type="Pfam" id="PF13531">
    <property type="entry name" value="SBP_bac_11"/>
    <property type="match status" value="1"/>
</dbReference>
<accession>A0A1M4Y5Y8</accession>
<dbReference type="Proteomes" id="UP000184533">
    <property type="component" value="Unassembled WGS sequence"/>
</dbReference>
<evidence type="ECO:0000313" key="4">
    <source>
        <dbReference type="Proteomes" id="UP000184533"/>
    </source>
</evidence>
<evidence type="ECO:0000256" key="2">
    <source>
        <dbReference type="SAM" id="SignalP"/>
    </source>
</evidence>
<feature type="signal peptide" evidence="2">
    <location>
        <begin position="1"/>
        <end position="22"/>
    </location>
</feature>
<dbReference type="SUPFAM" id="SSF53850">
    <property type="entry name" value="Periplasmic binding protein-like II"/>
    <property type="match status" value="1"/>
</dbReference>
<dbReference type="Gene3D" id="3.40.190.10">
    <property type="entry name" value="Periplasmic binding protein-like II"/>
    <property type="match status" value="2"/>
</dbReference>
<feature type="chain" id="PRO_5012341201" evidence="2">
    <location>
        <begin position="23"/>
        <end position="374"/>
    </location>
</feature>
<name>A0A1M4Y5Y8_9HYPH</name>
<dbReference type="PANTHER" id="PTHR30006">
    <property type="entry name" value="THIAMINE-BINDING PERIPLASMIC PROTEIN-RELATED"/>
    <property type="match status" value="1"/>
</dbReference>
<organism evidence="3 4">
    <name type="scientific">Devosia limi DSM 17137</name>
    <dbReference type="NCBI Taxonomy" id="1121477"/>
    <lineage>
        <taxon>Bacteria</taxon>
        <taxon>Pseudomonadati</taxon>
        <taxon>Pseudomonadota</taxon>
        <taxon>Alphaproteobacteria</taxon>
        <taxon>Hyphomicrobiales</taxon>
        <taxon>Devosiaceae</taxon>
        <taxon>Devosia</taxon>
    </lineage>
</organism>
<dbReference type="OrthoDB" id="8673316at2"/>
<protein>
    <submittedName>
        <fullName evidence="3">Iron(III) transport system substrate-binding protein</fullName>
    </submittedName>
</protein>
<gene>
    <name evidence="3" type="ORF">SAMN02745223_01564</name>
</gene>
<dbReference type="EMBL" id="FQVC01000004">
    <property type="protein sequence ID" value="SHF01171.1"/>
    <property type="molecule type" value="Genomic_DNA"/>
</dbReference>
<sequence>MRDYIGTWTKMLLTGTTVLALAAPAIGQEAFDLDALIEAAKAEEPINVYDTTGKIVEMADAFTAKYGVTATGTKVKAAAQLEMLIREAQANNVQGDVFVVHDAPAAIAQIIPQGFAASWVPPDMADKIDPAVQDPLQIITSASVWTYNTELYDACPITNIWQLTEPEWRGKVAMQDPLGKSSYTDWFNQMALHGDEGMAAAYKAQYGKDLDTSTETATAAWVKALAANAPLLTDADQGASDAVGAPGQKEGFMGLLSSAKYRDNTDSGYKLGLCSGMAPTVGWLYPGIGLIATGTTSPNAAKLFVHYLMTEEGIAPQSADGKMSTNSDVALPADEPSGVGAELANLLPYNTATGMDDWDARQDWQDLWRLNYSK</sequence>
<dbReference type="AlphaFoldDB" id="A0A1M4Y5Y8"/>
<proteinExistence type="predicted"/>
<keyword evidence="1 2" id="KW-0732">Signal</keyword>
<reference evidence="3 4" key="1">
    <citation type="submission" date="2016-11" db="EMBL/GenBank/DDBJ databases">
        <authorList>
            <person name="Jaros S."/>
            <person name="Januszkiewicz K."/>
            <person name="Wedrychowicz H."/>
        </authorList>
    </citation>
    <scope>NUCLEOTIDE SEQUENCE [LARGE SCALE GENOMIC DNA]</scope>
    <source>
        <strain evidence="3 4">DSM 17137</strain>
    </source>
</reference>